<sequence>MQLCLFLLWVNQSVPQLNKDEEGDAYDKGDDKGSRMTVRNDEGMREKYDSIFEIFMDIDLSHTSGVVVLHFELQISALMADVSSSSPELILFIGVLLLLPLFAHPLESPVRRMLDHSPPPTTTITTGDLGGFLASAHEVPSGANPDSNR</sequence>
<keyword evidence="2" id="KW-1185">Reference proteome</keyword>
<evidence type="ECO:0000313" key="2">
    <source>
        <dbReference type="Proteomes" id="UP001055811"/>
    </source>
</evidence>
<name>A0ACB9H7K2_CICIN</name>
<proteinExistence type="predicted"/>
<organism evidence="1 2">
    <name type="scientific">Cichorium intybus</name>
    <name type="common">Chicory</name>
    <dbReference type="NCBI Taxonomy" id="13427"/>
    <lineage>
        <taxon>Eukaryota</taxon>
        <taxon>Viridiplantae</taxon>
        <taxon>Streptophyta</taxon>
        <taxon>Embryophyta</taxon>
        <taxon>Tracheophyta</taxon>
        <taxon>Spermatophyta</taxon>
        <taxon>Magnoliopsida</taxon>
        <taxon>eudicotyledons</taxon>
        <taxon>Gunneridae</taxon>
        <taxon>Pentapetalae</taxon>
        <taxon>asterids</taxon>
        <taxon>campanulids</taxon>
        <taxon>Asterales</taxon>
        <taxon>Asteraceae</taxon>
        <taxon>Cichorioideae</taxon>
        <taxon>Cichorieae</taxon>
        <taxon>Cichoriinae</taxon>
        <taxon>Cichorium</taxon>
    </lineage>
</organism>
<dbReference type="EMBL" id="CM042009">
    <property type="protein sequence ID" value="KAI3791135.1"/>
    <property type="molecule type" value="Genomic_DNA"/>
</dbReference>
<dbReference type="Proteomes" id="UP001055811">
    <property type="component" value="Linkage Group LG01"/>
</dbReference>
<reference evidence="2" key="1">
    <citation type="journal article" date="2022" name="Mol. Ecol. Resour.">
        <title>The genomes of chicory, endive, great burdock and yacon provide insights into Asteraceae palaeo-polyploidization history and plant inulin production.</title>
        <authorList>
            <person name="Fan W."/>
            <person name="Wang S."/>
            <person name="Wang H."/>
            <person name="Wang A."/>
            <person name="Jiang F."/>
            <person name="Liu H."/>
            <person name="Zhao H."/>
            <person name="Xu D."/>
            <person name="Zhang Y."/>
        </authorList>
    </citation>
    <scope>NUCLEOTIDE SEQUENCE [LARGE SCALE GENOMIC DNA]</scope>
    <source>
        <strain evidence="2">cv. Punajuju</strain>
    </source>
</reference>
<comment type="caution">
    <text evidence="1">The sequence shown here is derived from an EMBL/GenBank/DDBJ whole genome shotgun (WGS) entry which is preliminary data.</text>
</comment>
<reference evidence="1 2" key="2">
    <citation type="journal article" date="2022" name="Mol. Ecol. Resour.">
        <title>The genomes of chicory, endive, great burdock and yacon provide insights into Asteraceae paleo-polyploidization history and plant inulin production.</title>
        <authorList>
            <person name="Fan W."/>
            <person name="Wang S."/>
            <person name="Wang H."/>
            <person name="Wang A."/>
            <person name="Jiang F."/>
            <person name="Liu H."/>
            <person name="Zhao H."/>
            <person name="Xu D."/>
            <person name="Zhang Y."/>
        </authorList>
    </citation>
    <scope>NUCLEOTIDE SEQUENCE [LARGE SCALE GENOMIC DNA]</scope>
    <source>
        <strain evidence="2">cv. Punajuju</strain>
        <tissue evidence="1">Leaves</tissue>
    </source>
</reference>
<accession>A0ACB9H7K2</accession>
<gene>
    <name evidence="1" type="ORF">L2E82_04776</name>
</gene>
<protein>
    <submittedName>
        <fullName evidence="1">Uncharacterized protein</fullName>
    </submittedName>
</protein>
<evidence type="ECO:0000313" key="1">
    <source>
        <dbReference type="EMBL" id="KAI3791135.1"/>
    </source>
</evidence>